<evidence type="ECO:0000256" key="1">
    <source>
        <dbReference type="SAM" id="SignalP"/>
    </source>
</evidence>
<dbReference type="EMBL" id="JAGGJV010000009">
    <property type="protein sequence ID" value="MBP1861005.1"/>
    <property type="molecule type" value="Genomic_DNA"/>
</dbReference>
<dbReference type="Proteomes" id="UP000823786">
    <property type="component" value="Unassembled WGS sequence"/>
</dbReference>
<evidence type="ECO:0000313" key="3">
    <source>
        <dbReference type="Proteomes" id="UP000823786"/>
    </source>
</evidence>
<reference evidence="2 3" key="1">
    <citation type="submission" date="2021-03" db="EMBL/GenBank/DDBJ databases">
        <title>Genomic Encyclopedia of Type Strains, Phase IV (KMG-IV): sequencing the most valuable type-strain genomes for metagenomic binning, comparative biology and taxonomic classification.</title>
        <authorList>
            <person name="Goeker M."/>
        </authorList>
    </citation>
    <scope>NUCLEOTIDE SEQUENCE [LARGE SCALE GENOMIC DNA]</scope>
    <source>
        <strain evidence="2 3">DSM 26427</strain>
    </source>
</reference>
<feature type="chain" id="PRO_5045486743" evidence="1">
    <location>
        <begin position="25"/>
        <end position="111"/>
    </location>
</feature>
<proteinExistence type="predicted"/>
<keyword evidence="3" id="KW-1185">Reference proteome</keyword>
<protein>
    <submittedName>
        <fullName evidence="2">Uncharacterized protein</fullName>
    </submittedName>
</protein>
<organism evidence="2 3">
    <name type="scientific">Rhizobium herbae</name>
    <dbReference type="NCBI Taxonomy" id="508661"/>
    <lineage>
        <taxon>Bacteria</taxon>
        <taxon>Pseudomonadati</taxon>
        <taxon>Pseudomonadota</taxon>
        <taxon>Alphaproteobacteria</taxon>
        <taxon>Hyphomicrobiales</taxon>
        <taxon>Rhizobiaceae</taxon>
        <taxon>Rhizobium/Agrobacterium group</taxon>
        <taxon>Rhizobium</taxon>
    </lineage>
</organism>
<name>A0ABS4ESV1_9HYPH</name>
<keyword evidence="1" id="KW-0732">Signal</keyword>
<gene>
    <name evidence="2" type="ORF">J2Z75_004533</name>
</gene>
<feature type="signal peptide" evidence="1">
    <location>
        <begin position="1"/>
        <end position="24"/>
    </location>
</feature>
<accession>A0ABS4ESV1</accession>
<dbReference type="RefSeq" id="WP_209854997.1">
    <property type="nucleotide sequence ID" value="NZ_JAGGJV010000009.1"/>
</dbReference>
<comment type="caution">
    <text evidence="2">The sequence shown here is derived from an EMBL/GenBank/DDBJ whole genome shotgun (WGS) entry which is preliminary data.</text>
</comment>
<evidence type="ECO:0000313" key="2">
    <source>
        <dbReference type="EMBL" id="MBP1861005.1"/>
    </source>
</evidence>
<sequence length="111" mass="11846">MRKFIALTFAATALALSVPPSAGATETLGTILFGHPSEPGIAVIFLRSSYHDDDTVSSIYRHPSAAMLARAQAEIASNPVIKASLERRNIRPQNVLAIQTALDGGKVIYAR</sequence>